<accession>A0A8S8XKW9</accession>
<proteinExistence type="predicted"/>
<sequence length="55" mass="6221">MASVFDPALHRRDVARIGIQREGAMRSDSRSAPTEHAQLERLQAEFWLKGSLSLK</sequence>
<comment type="caution">
    <text evidence="1">The sequence shown here is derived from an EMBL/GenBank/DDBJ whole genome shotgun (WGS) entry which is preliminary data.</text>
</comment>
<protein>
    <submittedName>
        <fullName evidence="1">Uncharacterized protein</fullName>
    </submittedName>
</protein>
<dbReference type="EMBL" id="BOPV01000001">
    <property type="protein sequence ID" value="GIL41816.1"/>
    <property type="molecule type" value="Genomic_DNA"/>
</dbReference>
<keyword evidence="2" id="KW-1185">Reference proteome</keyword>
<evidence type="ECO:0000313" key="2">
    <source>
        <dbReference type="Proteomes" id="UP000681075"/>
    </source>
</evidence>
<dbReference type="Proteomes" id="UP000681075">
    <property type="component" value="Unassembled WGS sequence"/>
</dbReference>
<evidence type="ECO:0000313" key="1">
    <source>
        <dbReference type="EMBL" id="GIL41816.1"/>
    </source>
</evidence>
<reference evidence="1" key="1">
    <citation type="submission" date="2021-02" db="EMBL/GenBank/DDBJ databases">
        <title>Genome sequence of Rhodospirillales sp. strain TMPK1 isolated from soil.</title>
        <authorList>
            <person name="Nakai R."/>
            <person name="Kusada H."/>
            <person name="Tamaki H."/>
        </authorList>
    </citation>
    <scope>NUCLEOTIDE SEQUENCE</scope>
    <source>
        <strain evidence="1">TMPK1</strain>
    </source>
</reference>
<dbReference type="AlphaFoldDB" id="A0A8S8XKW9"/>
<organism evidence="1 2">
    <name type="scientific">Roseiterribacter gracilis</name>
    <dbReference type="NCBI Taxonomy" id="2812848"/>
    <lineage>
        <taxon>Bacteria</taxon>
        <taxon>Pseudomonadati</taxon>
        <taxon>Pseudomonadota</taxon>
        <taxon>Alphaproteobacteria</taxon>
        <taxon>Rhodospirillales</taxon>
        <taxon>Roseiterribacteraceae</taxon>
        <taxon>Roseiterribacter</taxon>
    </lineage>
</organism>
<gene>
    <name evidence="1" type="ORF">TMPK1_40530</name>
</gene>
<name>A0A8S8XKW9_9PROT</name>